<gene>
    <name evidence="1" type="ORF">HMPREF0083_00864</name>
</gene>
<dbReference type="Proteomes" id="UP000016511">
    <property type="component" value="Unassembled WGS sequence"/>
</dbReference>
<sequence>MEEIIKEITFIFTKIFKKQPIALFVNDYHYHYYISYEGISEKGQ</sequence>
<protein>
    <submittedName>
        <fullName evidence="1">Uncharacterized protein</fullName>
    </submittedName>
</protein>
<evidence type="ECO:0000313" key="2">
    <source>
        <dbReference type="Proteomes" id="UP000016511"/>
    </source>
</evidence>
<dbReference type="AlphaFoldDB" id="U1YG41"/>
<name>U1YG41_ANEAE</name>
<proteinExistence type="predicted"/>
<accession>U1YG41</accession>
<keyword evidence="2" id="KW-1185">Reference proteome</keyword>
<dbReference type="EMBL" id="AWSJ01000055">
    <property type="protein sequence ID" value="ERI11052.1"/>
    <property type="molecule type" value="Genomic_DNA"/>
</dbReference>
<reference evidence="1 2" key="1">
    <citation type="submission" date="2013-08" db="EMBL/GenBank/DDBJ databases">
        <authorList>
            <person name="Weinstock G."/>
            <person name="Sodergren E."/>
            <person name="Wylie T."/>
            <person name="Fulton L."/>
            <person name="Fulton R."/>
            <person name="Fronick C."/>
            <person name="O'Laughlin M."/>
            <person name="Godfrey J."/>
            <person name="Miner T."/>
            <person name="Herter B."/>
            <person name="Appelbaum E."/>
            <person name="Cordes M."/>
            <person name="Lek S."/>
            <person name="Wollam A."/>
            <person name="Pepin K.H."/>
            <person name="Palsikar V.B."/>
            <person name="Mitreva M."/>
            <person name="Wilson R.K."/>
        </authorList>
    </citation>
    <scope>NUCLEOTIDE SEQUENCE [LARGE SCALE GENOMIC DNA]</scope>
    <source>
        <strain evidence="1 2">ATCC 12856</strain>
    </source>
</reference>
<dbReference type="HOGENOM" id="CLU_3211723_0_0_9"/>
<comment type="caution">
    <text evidence="1">The sequence shown here is derived from an EMBL/GenBank/DDBJ whole genome shotgun (WGS) entry which is preliminary data.</text>
</comment>
<evidence type="ECO:0000313" key="1">
    <source>
        <dbReference type="EMBL" id="ERI11052.1"/>
    </source>
</evidence>
<organism evidence="1 2">
    <name type="scientific">Aneurinibacillus aneurinilyticus ATCC 12856</name>
    <dbReference type="NCBI Taxonomy" id="649747"/>
    <lineage>
        <taxon>Bacteria</taxon>
        <taxon>Bacillati</taxon>
        <taxon>Bacillota</taxon>
        <taxon>Bacilli</taxon>
        <taxon>Bacillales</taxon>
        <taxon>Paenibacillaceae</taxon>
        <taxon>Aneurinibacillus group</taxon>
        <taxon>Aneurinibacillus</taxon>
    </lineage>
</organism>
<dbReference type="PATRIC" id="fig|649747.3.peg.783"/>